<accession>A0ABX8JB20</accession>
<reference evidence="3 4" key="1">
    <citation type="submission" date="2021-06" db="EMBL/GenBank/DDBJ databases">
        <title>Gemonas diversity in paddy soil.</title>
        <authorList>
            <person name="Liu G."/>
        </authorList>
    </citation>
    <scope>NUCLEOTIDE SEQUENCE [LARGE SCALE GENOMIC DNA]</scope>
    <source>
        <strain evidence="3 4">RG10</strain>
    </source>
</reference>
<feature type="compositionally biased region" description="Basic and acidic residues" evidence="2">
    <location>
        <begin position="450"/>
        <end position="470"/>
    </location>
</feature>
<gene>
    <name evidence="3" type="ORF">KP004_03565</name>
</gene>
<keyword evidence="1" id="KW-0175">Coiled coil</keyword>
<evidence type="ECO:0000256" key="1">
    <source>
        <dbReference type="SAM" id="Coils"/>
    </source>
</evidence>
<dbReference type="Proteomes" id="UP000683557">
    <property type="component" value="Chromosome"/>
</dbReference>
<sequence>MLALDSTIGCIEVSESDVVDIYRSAPITRSSDKRAETTEAYICAIKKKTLVKVYFALVVNDHKIYVYSTPGKGKSEAEYPKDVEKAISYAKAMGFAPERVDLSYSPAMREVVVRNTKVLRLAGTKGSGGLKHGLAGAPVLPMLRHNEIDIPEPPADIPISAPTPAAAPIAAPIAATVGTPAAEGSRVAELENALTQFQHELRTLVTERDDLSKKLQQLSAQHHDAVTQLAAARKSGEELAGARDALLSRQRQVDEDVAGKETEISQLKKQAAELRLESKALSDKYAEMSREHDAMVENLAQARQDLAALCAERDAALAGAGAATQQHQETAAQLEETRHELERTVVETAQARLRIETLEATVRKQEQELTTLRLDLTGVTSERDEARQGLAAQDGTKESAEAEVVLLRKELEQVRAERDAKSDQGEVAHLRQELVRLEAERDAALRRIAAREDREAGQVEKPGHEPELERPQQGMPEPAEDAAPATAADHGNEPSPILPGLQDAASEPFPAFTESTLPPFAELETPPDMGPWDTATGALEVAAPAETGAGFSFGGVENSFVPLGDLHDAGFFSAADDDEPVRFLLETGLDAIDCPAAEDVLELHQSINNAYLSPEGTGGQESCQGYICCVLKEKKKQVFAAIYGTKSHRTRVYLPESQPKDDESYARTVRSAINFAEEVGLMMERVPLETTGQKRQESLKRCPALRVAEAK</sequence>
<keyword evidence="4" id="KW-1185">Reference proteome</keyword>
<feature type="region of interest" description="Disordered" evidence="2">
    <location>
        <begin position="450"/>
        <end position="514"/>
    </location>
</feature>
<proteinExistence type="predicted"/>
<dbReference type="PANTHER" id="PTHR45615:SF40">
    <property type="entry name" value="MYOSIN HEAVY CHAIN, NON-MUSCLE"/>
    <property type="match status" value="1"/>
</dbReference>
<evidence type="ECO:0000256" key="2">
    <source>
        <dbReference type="SAM" id="MobiDB-lite"/>
    </source>
</evidence>
<name>A0ABX8JB20_9BACT</name>
<feature type="coiled-coil region" evidence="1">
    <location>
        <begin position="187"/>
        <end position="228"/>
    </location>
</feature>
<organism evidence="3 4">
    <name type="scientific">Geomonas oryzisoli</name>
    <dbReference type="NCBI Taxonomy" id="2847992"/>
    <lineage>
        <taxon>Bacteria</taxon>
        <taxon>Pseudomonadati</taxon>
        <taxon>Thermodesulfobacteriota</taxon>
        <taxon>Desulfuromonadia</taxon>
        <taxon>Geobacterales</taxon>
        <taxon>Geobacteraceae</taxon>
        <taxon>Geomonas</taxon>
    </lineage>
</organism>
<dbReference type="RefSeq" id="WP_216801013.1">
    <property type="nucleotide sequence ID" value="NZ_CP076723.1"/>
</dbReference>
<evidence type="ECO:0000313" key="4">
    <source>
        <dbReference type="Proteomes" id="UP000683557"/>
    </source>
</evidence>
<protein>
    <submittedName>
        <fullName evidence="3">Uncharacterized protein</fullName>
    </submittedName>
</protein>
<dbReference type="PANTHER" id="PTHR45615">
    <property type="entry name" value="MYOSIN HEAVY CHAIN, NON-MUSCLE"/>
    <property type="match status" value="1"/>
</dbReference>
<dbReference type="EMBL" id="CP076723">
    <property type="protein sequence ID" value="QWV94276.1"/>
    <property type="molecule type" value="Genomic_DNA"/>
</dbReference>
<evidence type="ECO:0000313" key="3">
    <source>
        <dbReference type="EMBL" id="QWV94276.1"/>
    </source>
</evidence>